<dbReference type="PROSITE" id="PS51257">
    <property type="entry name" value="PROKAR_LIPOPROTEIN"/>
    <property type="match status" value="1"/>
</dbReference>
<dbReference type="Gene3D" id="2.160.20.120">
    <property type="match status" value="1"/>
</dbReference>
<evidence type="ECO:0000313" key="2">
    <source>
        <dbReference type="EMBL" id="MEF3835567.1"/>
    </source>
</evidence>
<dbReference type="Proteomes" id="UP001337305">
    <property type="component" value="Unassembled WGS sequence"/>
</dbReference>
<keyword evidence="3" id="KW-1185">Reference proteome</keyword>
<reference evidence="2 3" key="1">
    <citation type="submission" date="2022-09" db="EMBL/GenBank/DDBJ databases">
        <title>Genome sequencing of Flavivirga sp. MEBiC05379.</title>
        <authorList>
            <person name="Oh H.-M."/>
            <person name="Kwon K.K."/>
            <person name="Park M.J."/>
            <person name="Yang S.-H."/>
        </authorList>
    </citation>
    <scope>NUCLEOTIDE SEQUENCE [LARGE SCALE GENOMIC DNA]</scope>
    <source>
        <strain evidence="2 3">MEBiC05379</strain>
    </source>
</reference>
<feature type="domain" description="Putative auto-transporter adhesin head GIN" evidence="1">
    <location>
        <begin position="43"/>
        <end position="226"/>
    </location>
</feature>
<sequence>MKTNRLYITLTFLGILILSSCSVDTIHVNANDIVTYRDVNITDYSSVKIANGFTAYITFSNTEESIKVEANENLHDYIIATKKNNELIIRFKNNFKIKGKETLNVYITTKPINNFYVTADSQIYLENTLVGDNAKIKITADSFFSGEVDVDYLELKAAADANADLLGSVNALNADLSADAKLSGYDLRIKDLKIKMMADCQANITVSKTINIEAFADCTLRYKGNATIIRENLKADSRIIKVN</sequence>
<dbReference type="RefSeq" id="WP_303307852.1">
    <property type="nucleotide sequence ID" value="NZ_JAODOP010000004.1"/>
</dbReference>
<protein>
    <submittedName>
        <fullName evidence="2">DUF2807 domain-containing protein</fullName>
    </submittedName>
</protein>
<gene>
    <name evidence="2" type="ORF">N1F79_20750</name>
</gene>
<dbReference type="Pfam" id="PF10988">
    <property type="entry name" value="DUF2807"/>
    <property type="match status" value="1"/>
</dbReference>
<name>A0ABU7XXU3_9FLAO</name>
<accession>A0ABU7XXU3</accession>
<comment type="caution">
    <text evidence="2">The sequence shown here is derived from an EMBL/GenBank/DDBJ whole genome shotgun (WGS) entry which is preliminary data.</text>
</comment>
<evidence type="ECO:0000313" key="3">
    <source>
        <dbReference type="Proteomes" id="UP001337305"/>
    </source>
</evidence>
<proteinExistence type="predicted"/>
<dbReference type="InterPro" id="IPR021255">
    <property type="entry name" value="DUF2807"/>
</dbReference>
<organism evidence="2 3">
    <name type="scientific">Flavivirga spongiicola</name>
    <dbReference type="NCBI Taxonomy" id="421621"/>
    <lineage>
        <taxon>Bacteria</taxon>
        <taxon>Pseudomonadati</taxon>
        <taxon>Bacteroidota</taxon>
        <taxon>Flavobacteriia</taxon>
        <taxon>Flavobacteriales</taxon>
        <taxon>Flavobacteriaceae</taxon>
        <taxon>Flavivirga</taxon>
    </lineage>
</organism>
<evidence type="ECO:0000259" key="1">
    <source>
        <dbReference type="Pfam" id="PF10988"/>
    </source>
</evidence>
<dbReference type="EMBL" id="JAODOP010000004">
    <property type="protein sequence ID" value="MEF3835567.1"/>
    <property type="molecule type" value="Genomic_DNA"/>
</dbReference>